<feature type="compositionally biased region" description="Acidic residues" evidence="4">
    <location>
        <begin position="502"/>
        <end position="527"/>
    </location>
</feature>
<protein>
    <recommendedName>
        <fullName evidence="5">RRM domain-containing protein</fullName>
    </recommendedName>
</protein>
<feature type="compositionally biased region" description="Gly residues" evidence="4">
    <location>
        <begin position="50"/>
        <end position="63"/>
    </location>
</feature>
<feature type="domain" description="RRM" evidence="5">
    <location>
        <begin position="583"/>
        <end position="657"/>
    </location>
</feature>
<feature type="compositionally biased region" description="Polar residues" evidence="4">
    <location>
        <begin position="378"/>
        <end position="397"/>
    </location>
</feature>
<evidence type="ECO:0000256" key="4">
    <source>
        <dbReference type="SAM" id="MobiDB-lite"/>
    </source>
</evidence>
<evidence type="ECO:0000259" key="5">
    <source>
        <dbReference type="PROSITE" id="PS50102"/>
    </source>
</evidence>
<keyword evidence="1" id="KW-0677">Repeat</keyword>
<reference evidence="7" key="1">
    <citation type="submission" date="2021-02" db="EMBL/GenBank/DDBJ databases">
        <authorList>
            <person name="Nowell W R."/>
        </authorList>
    </citation>
    <scope>NUCLEOTIDE SEQUENCE</scope>
</reference>
<feature type="compositionally biased region" description="Acidic residues" evidence="4">
    <location>
        <begin position="309"/>
        <end position="342"/>
    </location>
</feature>
<evidence type="ECO:0000256" key="1">
    <source>
        <dbReference type="ARBA" id="ARBA00022737"/>
    </source>
</evidence>
<evidence type="ECO:0000313" key="7">
    <source>
        <dbReference type="EMBL" id="CAF3669051.1"/>
    </source>
</evidence>
<proteinExistence type="predicted"/>
<dbReference type="PANTHER" id="PTHR24012">
    <property type="entry name" value="RNA BINDING PROTEIN"/>
    <property type="match status" value="1"/>
</dbReference>
<accession>A0A818SL14</accession>
<gene>
    <name evidence="6" type="ORF">IZO911_LOCUS16437</name>
    <name evidence="7" type="ORF">KXQ929_LOCUS8850</name>
</gene>
<name>A0A818SL14_9BILA</name>
<feature type="compositionally biased region" description="Basic and acidic residues" evidence="4">
    <location>
        <begin position="402"/>
        <end position="411"/>
    </location>
</feature>
<dbReference type="Pfam" id="PF00076">
    <property type="entry name" value="RRM_1"/>
    <property type="match status" value="2"/>
</dbReference>
<feature type="compositionally biased region" description="Basic and acidic residues" evidence="4">
    <location>
        <begin position="297"/>
        <end position="308"/>
    </location>
</feature>
<dbReference type="Proteomes" id="UP000663868">
    <property type="component" value="Unassembled WGS sequence"/>
</dbReference>
<evidence type="ECO:0000256" key="2">
    <source>
        <dbReference type="ARBA" id="ARBA00022884"/>
    </source>
</evidence>
<feature type="compositionally biased region" description="Acidic residues" evidence="4">
    <location>
        <begin position="236"/>
        <end position="282"/>
    </location>
</feature>
<evidence type="ECO:0000313" key="8">
    <source>
        <dbReference type="Proteomes" id="UP000663868"/>
    </source>
</evidence>
<feature type="compositionally biased region" description="Basic and acidic residues" evidence="4">
    <location>
        <begin position="201"/>
        <end position="217"/>
    </location>
</feature>
<dbReference type="GO" id="GO:0003723">
    <property type="term" value="F:RNA binding"/>
    <property type="evidence" value="ECO:0007669"/>
    <property type="project" value="UniProtKB-UniRule"/>
</dbReference>
<feature type="region of interest" description="Disordered" evidence="4">
    <location>
        <begin position="197"/>
        <end position="584"/>
    </location>
</feature>
<feature type="domain" description="RRM" evidence="5">
    <location>
        <begin position="130"/>
        <end position="201"/>
    </location>
</feature>
<dbReference type="Proteomes" id="UP000663860">
    <property type="component" value="Unassembled WGS sequence"/>
</dbReference>
<feature type="region of interest" description="Disordered" evidence="4">
    <location>
        <begin position="652"/>
        <end position="708"/>
    </location>
</feature>
<dbReference type="InterPro" id="IPR035979">
    <property type="entry name" value="RBD_domain_sf"/>
</dbReference>
<dbReference type="PROSITE" id="PS50102">
    <property type="entry name" value="RRM"/>
    <property type="match status" value="3"/>
</dbReference>
<feature type="compositionally biased region" description="Basic and acidic residues" evidence="4">
    <location>
        <begin position="674"/>
        <end position="704"/>
    </location>
</feature>
<feature type="compositionally biased region" description="Gly residues" evidence="4">
    <location>
        <begin position="1"/>
        <end position="28"/>
    </location>
</feature>
<feature type="region of interest" description="Disordered" evidence="4">
    <location>
        <begin position="1"/>
        <end position="124"/>
    </location>
</feature>
<dbReference type="InterPro" id="IPR012677">
    <property type="entry name" value="Nucleotide-bd_a/b_plait_sf"/>
</dbReference>
<feature type="compositionally biased region" description="Gly residues" evidence="4">
    <location>
        <begin position="102"/>
        <end position="120"/>
    </location>
</feature>
<dbReference type="EMBL" id="CAJOBB010000392">
    <property type="protein sequence ID" value="CAF3669051.1"/>
    <property type="molecule type" value="Genomic_DNA"/>
</dbReference>
<feature type="compositionally biased region" description="Acidic residues" evidence="4">
    <location>
        <begin position="440"/>
        <end position="477"/>
    </location>
</feature>
<evidence type="ECO:0000256" key="3">
    <source>
        <dbReference type="PROSITE-ProRule" id="PRU00176"/>
    </source>
</evidence>
<feature type="compositionally biased region" description="Gly residues" evidence="4">
    <location>
        <begin position="85"/>
        <end position="94"/>
    </location>
</feature>
<sequence>MGFGQNSRGGGGGSRGRGGGGFRGGRGGSGDRGRGGFRGGRGGSGDRGRGGFGGRGGGRGRGGFGDRDGGGRGGGRGFGDRDGSRGGGRGGGRGFGDRDGSRGGGRGFGGRGGSRGGGRPFEGKREFMTDAVYVGAVPTDMQENDFKKLFPKATKVHVSPAEGTRPGHAFITFADDASAAAAVKQGATFKNTQLKVAFQNKRAEPQKRSVDGGDKSGPKAKKLKGDANGGKKAAGSDDDEDEDDDDESMDFEGDDDEEGGDDDDDEEDDDDDEGDSDDEEDEKSIKKTVAKMVAGGKSDKAAGKKVAADDDEDEDDDDEDDDEDDDDEDDDDDDDDEEDEEEVPKKSQKTPPASAKQPAPTAAQNKNKGKELTKPTVIDNSLQKKNKASDQTVSKKSTPAEVQKRSVDNGDKSGPQSKKLKNEPVVSAKNGLKGKGKPVEEDDEDDDDDEDDSDDEELDFDEDDSDDEDDDDEEDDDTPKKPAGKSPAVGKQAKSAAKPSLADDDESDDDDDEDDDDEDDDEDDEESAPPAKPLKSALKQTPAPAKQKSPATPAPSKQKPATPPAKSETKPATPAADKPLDKKQLFINSIKESVSVSDMKALYPKAKTVKMQKRKVGPNSHIQFAFVTFENESEAANAFKAHTQIGGEKVNISYAFAQKNPQQQPKQGDTSNVSDKKPEQKKNDNKEKKQTPPPAKKEKVKSEKQLSTNSIYVGQLPEHVTEDDIKKLFPKANKIELFPTKAKNKGVRPGFAFLTFPDDNSAAAAIKLGASLTLKDTQLKVNYQTKKATPITAE</sequence>
<dbReference type="EMBL" id="CAJNOE010000147">
    <property type="protein sequence ID" value="CAF0978455.1"/>
    <property type="molecule type" value="Genomic_DNA"/>
</dbReference>
<comment type="caution">
    <text evidence="7">The sequence shown here is derived from an EMBL/GenBank/DDBJ whole genome shotgun (WGS) entry which is preliminary data.</text>
</comment>
<dbReference type="InterPro" id="IPR000504">
    <property type="entry name" value="RRM_dom"/>
</dbReference>
<keyword evidence="2 3" id="KW-0694">RNA-binding</keyword>
<dbReference type="CDD" id="cd00590">
    <property type="entry name" value="RRM_SF"/>
    <property type="match status" value="2"/>
</dbReference>
<feature type="domain" description="RRM" evidence="5">
    <location>
        <begin position="709"/>
        <end position="786"/>
    </location>
</feature>
<feature type="compositionally biased region" description="Polar residues" evidence="4">
    <location>
        <begin position="659"/>
        <end position="673"/>
    </location>
</feature>
<evidence type="ECO:0000313" key="6">
    <source>
        <dbReference type="EMBL" id="CAF0978455.1"/>
    </source>
</evidence>
<dbReference type="AlphaFoldDB" id="A0A818SL14"/>
<dbReference type="Gene3D" id="3.30.70.330">
    <property type="match status" value="3"/>
</dbReference>
<organism evidence="7 8">
    <name type="scientific">Adineta steineri</name>
    <dbReference type="NCBI Taxonomy" id="433720"/>
    <lineage>
        <taxon>Eukaryota</taxon>
        <taxon>Metazoa</taxon>
        <taxon>Spiralia</taxon>
        <taxon>Gnathifera</taxon>
        <taxon>Rotifera</taxon>
        <taxon>Eurotatoria</taxon>
        <taxon>Bdelloidea</taxon>
        <taxon>Adinetida</taxon>
        <taxon>Adinetidae</taxon>
        <taxon>Adineta</taxon>
    </lineage>
</organism>
<dbReference type="SUPFAM" id="SSF54928">
    <property type="entry name" value="RNA-binding domain, RBD"/>
    <property type="match status" value="2"/>
</dbReference>
<dbReference type="SMART" id="SM00360">
    <property type="entry name" value="RRM"/>
    <property type="match status" value="3"/>
</dbReference>